<dbReference type="AlphaFoldDB" id="A0A292Q2U8"/>
<sequence length="169" mass="18057">MTSTSATTFPSTPSCSGEGYRKRLTSPSIHSGRSSLRALTVFDVSVVGGRQAINSILWWGSRERRLGVPRLPSRRGRSVHGGARMGLRGFWEIGGLGFISGYPNIRGGGLVGWRPERGRGLGTTPVLELSFIAMEWDGIGCDVTGGGTVGGCTRVGTKKSEKMFGKILR</sequence>
<name>A0A292Q2U8_9PEZI</name>
<proteinExistence type="predicted"/>
<reference evidence="2" key="1">
    <citation type="submission" date="2015-10" db="EMBL/GenBank/DDBJ databases">
        <authorList>
            <person name="Regsiter A."/>
            <person name="william w."/>
        </authorList>
    </citation>
    <scope>NUCLEOTIDE SEQUENCE</scope>
    <source>
        <strain evidence="2">Montdore</strain>
    </source>
</reference>
<gene>
    <name evidence="2" type="ORF">GSTUAT00002115001</name>
</gene>
<evidence type="ECO:0000313" key="2">
    <source>
        <dbReference type="EMBL" id="CUS13754.1"/>
    </source>
</evidence>
<feature type="compositionally biased region" description="Low complexity" evidence="1">
    <location>
        <begin position="1"/>
        <end position="16"/>
    </location>
</feature>
<protein>
    <submittedName>
        <fullName evidence="2">Uncharacterized protein</fullName>
    </submittedName>
</protein>
<evidence type="ECO:0000313" key="3">
    <source>
        <dbReference type="Proteomes" id="UP001412239"/>
    </source>
</evidence>
<dbReference type="Proteomes" id="UP001412239">
    <property type="component" value="Unassembled WGS sequence"/>
</dbReference>
<keyword evidence="3" id="KW-1185">Reference proteome</keyword>
<dbReference type="EMBL" id="LN890967">
    <property type="protein sequence ID" value="CUS13754.1"/>
    <property type="molecule type" value="Genomic_DNA"/>
</dbReference>
<organism evidence="2 3">
    <name type="scientific">Tuber aestivum</name>
    <name type="common">summer truffle</name>
    <dbReference type="NCBI Taxonomy" id="59557"/>
    <lineage>
        <taxon>Eukaryota</taxon>
        <taxon>Fungi</taxon>
        <taxon>Dikarya</taxon>
        <taxon>Ascomycota</taxon>
        <taxon>Pezizomycotina</taxon>
        <taxon>Pezizomycetes</taxon>
        <taxon>Pezizales</taxon>
        <taxon>Tuberaceae</taxon>
        <taxon>Tuber</taxon>
    </lineage>
</organism>
<feature type="region of interest" description="Disordered" evidence="1">
    <location>
        <begin position="1"/>
        <end position="29"/>
    </location>
</feature>
<accession>A0A292Q2U8</accession>
<evidence type="ECO:0000256" key="1">
    <source>
        <dbReference type="SAM" id="MobiDB-lite"/>
    </source>
</evidence>